<keyword evidence="3 9" id="KW-0378">Hydrolase</keyword>
<dbReference type="PANTHER" id="PTHR43250">
    <property type="entry name" value="EXODEOXYRIBONUCLEASE III"/>
    <property type="match status" value="1"/>
</dbReference>
<dbReference type="PANTHER" id="PTHR43250:SF2">
    <property type="entry name" value="EXODEOXYRIBONUCLEASE III"/>
    <property type="match status" value="1"/>
</dbReference>
<dbReference type="InterPro" id="IPR037493">
    <property type="entry name" value="ExoIII-like"/>
</dbReference>
<feature type="binding site" evidence="6">
    <location>
        <position position="264"/>
    </location>
    <ligand>
        <name>Mg(2+)</name>
        <dbReference type="ChEBI" id="CHEBI:18420"/>
        <label>1</label>
    </ligand>
</feature>
<dbReference type="SUPFAM" id="SSF56219">
    <property type="entry name" value="DNase I-like"/>
    <property type="match status" value="1"/>
</dbReference>
<dbReference type="NCBIfam" id="TIGR00195">
    <property type="entry name" value="exoDNase_III"/>
    <property type="match status" value="1"/>
</dbReference>
<proteinExistence type="inferred from homology"/>
<dbReference type="RefSeq" id="WP_239675845.1">
    <property type="nucleotide sequence ID" value="NZ_CP070499.1"/>
</dbReference>
<evidence type="ECO:0000256" key="3">
    <source>
        <dbReference type="ARBA" id="ARBA00022801"/>
    </source>
</evidence>
<dbReference type="Proteomes" id="UP000662857">
    <property type="component" value="Chromosome"/>
</dbReference>
<dbReference type="Gene3D" id="3.60.10.10">
    <property type="entry name" value="Endonuclease/exonuclease/phosphatase"/>
    <property type="match status" value="1"/>
</dbReference>
<evidence type="ECO:0000256" key="5">
    <source>
        <dbReference type="PIRSR" id="PIRSR604808-1"/>
    </source>
</evidence>
<dbReference type="EC" id="3.1.11.2" evidence="9"/>
<feature type="active site" description="Proton donor/acceptor" evidence="5">
    <location>
        <position position="163"/>
    </location>
</feature>
<evidence type="ECO:0000256" key="2">
    <source>
        <dbReference type="ARBA" id="ARBA00022723"/>
    </source>
</evidence>
<organism evidence="9 10">
    <name type="scientific">Natronosporangium hydrolyticum</name>
    <dbReference type="NCBI Taxonomy" id="2811111"/>
    <lineage>
        <taxon>Bacteria</taxon>
        <taxon>Bacillati</taxon>
        <taxon>Actinomycetota</taxon>
        <taxon>Actinomycetes</taxon>
        <taxon>Micromonosporales</taxon>
        <taxon>Micromonosporaceae</taxon>
        <taxon>Natronosporangium</taxon>
    </lineage>
</organism>
<feature type="binding site" evidence="6">
    <location>
        <position position="165"/>
    </location>
    <ligand>
        <name>Mg(2+)</name>
        <dbReference type="ChEBI" id="CHEBI:18420"/>
        <label>1</label>
    </ligand>
</feature>
<reference evidence="9" key="1">
    <citation type="submission" date="2021-02" db="EMBL/GenBank/DDBJ databases">
        <title>Natrosporangium hydrolyticum gen. nov., sp. nov, a haloalkaliphilic actinobacterium from a soda solonchak soil.</title>
        <authorList>
            <person name="Sorokin D.Y."/>
            <person name="Khijniak T.V."/>
            <person name="Zakharycheva A.P."/>
            <person name="Boueva O.V."/>
            <person name="Ariskina E.V."/>
            <person name="Hahnke R.L."/>
            <person name="Bunk B."/>
            <person name="Sproer C."/>
            <person name="Schumann P."/>
            <person name="Evtushenko L.I."/>
            <person name="Kublanov I.V."/>
        </authorList>
    </citation>
    <scope>NUCLEOTIDE SEQUENCE</scope>
    <source>
        <strain evidence="9">DSM 106523</strain>
    </source>
</reference>
<dbReference type="GO" id="GO:0006281">
    <property type="term" value="P:DNA repair"/>
    <property type="evidence" value="ECO:0007669"/>
    <property type="project" value="InterPro"/>
</dbReference>
<evidence type="ECO:0000256" key="6">
    <source>
        <dbReference type="PIRSR" id="PIRSR604808-2"/>
    </source>
</evidence>
<feature type="binding site" evidence="6">
    <location>
        <position position="34"/>
    </location>
    <ligand>
        <name>Mg(2+)</name>
        <dbReference type="ChEBI" id="CHEBI:18420"/>
        <label>1</label>
    </ligand>
</feature>
<dbReference type="GO" id="GO:0003677">
    <property type="term" value="F:DNA binding"/>
    <property type="evidence" value="ECO:0007669"/>
    <property type="project" value="InterPro"/>
</dbReference>
<keyword evidence="6" id="KW-0464">Manganese</keyword>
<name>A0A895YHW6_9ACTN</name>
<comment type="cofactor">
    <cofactor evidence="6">
        <name>Mg(2+)</name>
        <dbReference type="ChEBI" id="CHEBI:18420"/>
    </cofactor>
    <cofactor evidence="6">
        <name>Mn(2+)</name>
        <dbReference type="ChEBI" id="CHEBI:29035"/>
    </cofactor>
    <text evidence="6">Probably binds two magnesium or manganese ions per subunit.</text>
</comment>
<feature type="site" description="Transition state stabilizer" evidence="7">
    <location>
        <position position="165"/>
    </location>
</feature>
<keyword evidence="10" id="KW-1185">Reference proteome</keyword>
<sequence>MRVATWNVNSVTARLPRLHEWLDLVAPDVLCLQETKCAAEAFPSDGLTERGYQVAAVGDGRWNGVAILSRVGLTEVAHGFAGQPGYAAQPDGDDPALLSAPPVVEARAVGADCGQLRVWSVYVPNGRTPESPHYAYKLDWLAALRAALTPELTGDRPFAVMGDFNVAPGDEDVWDPDAFVGATHVTPAEREELARLRAAGLTDVRPRAMKHDTPFTYWDYRAGMFPKNMGMRIDLVYANAAAAAAVRDAYVDRDARKGKGPSDHAPIVVDLDI</sequence>
<feature type="active site" description="Proton acceptor" evidence="5">
    <location>
        <position position="264"/>
    </location>
</feature>
<dbReference type="PROSITE" id="PS00726">
    <property type="entry name" value="AP_NUCLEASE_F1_1"/>
    <property type="match status" value="1"/>
</dbReference>
<dbReference type="PROSITE" id="PS51435">
    <property type="entry name" value="AP_NUCLEASE_F1_4"/>
    <property type="match status" value="1"/>
</dbReference>
<dbReference type="CDD" id="cd09086">
    <property type="entry name" value="ExoIII-like_AP-endo"/>
    <property type="match status" value="1"/>
</dbReference>
<evidence type="ECO:0000256" key="1">
    <source>
        <dbReference type="ARBA" id="ARBA00007092"/>
    </source>
</evidence>
<feature type="domain" description="Endonuclease/exonuclease/phosphatase" evidence="8">
    <location>
        <begin position="4"/>
        <end position="264"/>
    </location>
</feature>
<dbReference type="InterPro" id="IPR004808">
    <property type="entry name" value="AP_endonuc_1"/>
</dbReference>
<dbReference type="GO" id="GO:0046872">
    <property type="term" value="F:metal ion binding"/>
    <property type="evidence" value="ECO:0007669"/>
    <property type="project" value="UniProtKB-KW"/>
</dbReference>
<evidence type="ECO:0000313" key="9">
    <source>
        <dbReference type="EMBL" id="QSB13740.1"/>
    </source>
</evidence>
<keyword evidence="2 6" id="KW-0479">Metal-binding</keyword>
<feature type="site" description="Important for catalytic activity" evidence="7">
    <location>
        <position position="234"/>
    </location>
</feature>
<dbReference type="KEGG" id="nhy:JQS43_19535"/>
<gene>
    <name evidence="9" type="primary">xth</name>
    <name evidence="9" type="ORF">JQS43_19535</name>
</gene>
<dbReference type="InterPro" id="IPR020847">
    <property type="entry name" value="AP_endonuclease_F1_BS"/>
</dbReference>
<keyword evidence="4 6" id="KW-0460">Magnesium</keyword>
<dbReference type="InterPro" id="IPR036691">
    <property type="entry name" value="Endo/exonu/phosph_ase_sf"/>
</dbReference>
<dbReference type="NCBIfam" id="TIGR00633">
    <property type="entry name" value="xth"/>
    <property type="match status" value="1"/>
</dbReference>
<evidence type="ECO:0000259" key="8">
    <source>
        <dbReference type="Pfam" id="PF03372"/>
    </source>
</evidence>
<dbReference type="Pfam" id="PF03372">
    <property type="entry name" value="Exo_endo_phos"/>
    <property type="match status" value="1"/>
</dbReference>
<feature type="binding site" evidence="6">
    <location>
        <position position="7"/>
    </location>
    <ligand>
        <name>Mg(2+)</name>
        <dbReference type="ChEBI" id="CHEBI:18420"/>
        <label>1</label>
    </ligand>
</feature>
<feature type="binding site" evidence="6">
    <location>
        <position position="163"/>
    </location>
    <ligand>
        <name>Mg(2+)</name>
        <dbReference type="ChEBI" id="CHEBI:18420"/>
        <label>1</label>
    </ligand>
</feature>
<dbReference type="InterPro" id="IPR005135">
    <property type="entry name" value="Endo/exonuclease/phosphatase"/>
</dbReference>
<evidence type="ECO:0000256" key="4">
    <source>
        <dbReference type="ARBA" id="ARBA00022842"/>
    </source>
</evidence>
<dbReference type="EMBL" id="CP070499">
    <property type="protein sequence ID" value="QSB13740.1"/>
    <property type="molecule type" value="Genomic_DNA"/>
</dbReference>
<feature type="site" description="Interaction with DNA substrate" evidence="7">
    <location>
        <position position="264"/>
    </location>
</feature>
<dbReference type="GO" id="GO:0004519">
    <property type="term" value="F:endonuclease activity"/>
    <property type="evidence" value="ECO:0007669"/>
    <property type="project" value="InterPro"/>
</dbReference>
<evidence type="ECO:0000313" key="10">
    <source>
        <dbReference type="Proteomes" id="UP000662857"/>
    </source>
</evidence>
<accession>A0A895YHW6</accession>
<protein>
    <submittedName>
        <fullName evidence="9">Exodeoxyribonuclease III</fullName>
        <ecNumber evidence="9">3.1.11.2</ecNumber>
    </submittedName>
</protein>
<comment type="similarity">
    <text evidence="1">Belongs to the DNA repair enzymes AP/ExoA family.</text>
</comment>
<dbReference type="GO" id="GO:0008311">
    <property type="term" value="F:double-stranded DNA 3'-5' DNA exonuclease activity"/>
    <property type="evidence" value="ECO:0007669"/>
    <property type="project" value="UniProtKB-EC"/>
</dbReference>
<feature type="active site" evidence="5">
    <location>
        <position position="122"/>
    </location>
</feature>
<feature type="binding site" evidence="6">
    <location>
        <position position="263"/>
    </location>
    <ligand>
        <name>Mg(2+)</name>
        <dbReference type="ChEBI" id="CHEBI:18420"/>
        <label>1</label>
    </ligand>
</feature>
<dbReference type="AlphaFoldDB" id="A0A895YHW6"/>
<evidence type="ECO:0000256" key="7">
    <source>
        <dbReference type="PIRSR" id="PIRSR604808-3"/>
    </source>
</evidence>